<dbReference type="SUPFAM" id="SSF47384">
    <property type="entry name" value="Homodimeric domain of signal transducing histidine kinase"/>
    <property type="match status" value="1"/>
</dbReference>
<dbReference type="EC" id="2.7.13.3" evidence="2"/>
<dbReference type="GO" id="GO:0000155">
    <property type="term" value="F:phosphorelay sensor kinase activity"/>
    <property type="evidence" value="ECO:0007669"/>
    <property type="project" value="InterPro"/>
</dbReference>
<evidence type="ECO:0000259" key="8">
    <source>
        <dbReference type="PROSITE" id="PS50113"/>
    </source>
</evidence>
<evidence type="ECO:0000313" key="10">
    <source>
        <dbReference type="Proteomes" id="UP001430455"/>
    </source>
</evidence>
<dbReference type="InterPro" id="IPR003661">
    <property type="entry name" value="HisK_dim/P_dom"/>
</dbReference>
<feature type="domain" description="Histidine kinase" evidence="7">
    <location>
        <begin position="430"/>
        <end position="627"/>
    </location>
</feature>
<feature type="coiled-coil region" evidence="6">
    <location>
        <begin position="454"/>
        <end position="481"/>
    </location>
</feature>
<proteinExistence type="predicted"/>
<dbReference type="Gene3D" id="1.10.287.130">
    <property type="match status" value="1"/>
</dbReference>
<dbReference type="InterPro" id="IPR036097">
    <property type="entry name" value="HisK_dim/P_sf"/>
</dbReference>
<evidence type="ECO:0000256" key="4">
    <source>
        <dbReference type="ARBA" id="ARBA00022777"/>
    </source>
</evidence>
<dbReference type="EMBL" id="RKLT01000004">
    <property type="protein sequence ID" value="MBX0295950.1"/>
    <property type="molecule type" value="Genomic_DNA"/>
</dbReference>
<evidence type="ECO:0000256" key="5">
    <source>
        <dbReference type="ARBA" id="ARBA00023012"/>
    </source>
</evidence>
<keyword evidence="10" id="KW-1185">Reference proteome</keyword>
<name>A0AAW4PDH1_9EURY</name>
<dbReference type="NCBIfam" id="TIGR00229">
    <property type="entry name" value="sensory_box"/>
    <property type="match status" value="1"/>
</dbReference>
<dbReference type="SMART" id="SM00387">
    <property type="entry name" value="HATPase_c"/>
    <property type="match status" value="1"/>
</dbReference>
<dbReference type="InterPro" id="IPR013656">
    <property type="entry name" value="PAS_4"/>
</dbReference>
<dbReference type="AlphaFoldDB" id="A0AAW4PDH1"/>
<dbReference type="InterPro" id="IPR050736">
    <property type="entry name" value="Sensor_HK_Regulatory"/>
</dbReference>
<dbReference type="CDD" id="cd00075">
    <property type="entry name" value="HATPase"/>
    <property type="match status" value="1"/>
</dbReference>
<dbReference type="InterPro" id="IPR000014">
    <property type="entry name" value="PAS"/>
</dbReference>
<evidence type="ECO:0000259" key="7">
    <source>
        <dbReference type="PROSITE" id="PS50109"/>
    </source>
</evidence>
<dbReference type="Pfam" id="PF08448">
    <property type="entry name" value="PAS_4"/>
    <property type="match status" value="1"/>
</dbReference>
<dbReference type="Gene3D" id="3.30.450.20">
    <property type="entry name" value="PAS domain"/>
    <property type="match status" value="1"/>
</dbReference>
<comment type="catalytic activity">
    <reaction evidence="1">
        <text>ATP + protein L-histidine = ADP + protein N-phospho-L-histidine.</text>
        <dbReference type="EC" id="2.7.13.3"/>
    </reaction>
</comment>
<organism evidence="9 10">
    <name type="scientific">Haloarcula nitratireducens</name>
    <dbReference type="NCBI Taxonomy" id="2487749"/>
    <lineage>
        <taxon>Archaea</taxon>
        <taxon>Methanobacteriati</taxon>
        <taxon>Methanobacteriota</taxon>
        <taxon>Stenosarchaea group</taxon>
        <taxon>Halobacteria</taxon>
        <taxon>Halobacteriales</taxon>
        <taxon>Haloarculaceae</taxon>
        <taxon>Haloarcula</taxon>
    </lineage>
</organism>
<dbReference type="Pfam" id="PF02518">
    <property type="entry name" value="HATPase_c"/>
    <property type="match status" value="1"/>
</dbReference>
<comment type="caution">
    <text evidence="9">The sequence shown here is derived from an EMBL/GenBank/DDBJ whole genome shotgun (WGS) entry which is preliminary data.</text>
</comment>
<dbReference type="CDD" id="cd00082">
    <property type="entry name" value="HisKA"/>
    <property type="match status" value="1"/>
</dbReference>
<dbReference type="SUPFAM" id="SSF55874">
    <property type="entry name" value="ATPase domain of HSP90 chaperone/DNA topoisomerase II/histidine kinase"/>
    <property type="match status" value="1"/>
</dbReference>
<dbReference type="Gene3D" id="3.30.565.10">
    <property type="entry name" value="Histidine kinase-like ATPase, C-terminal domain"/>
    <property type="match status" value="1"/>
</dbReference>
<dbReference type="PANTHER" id="PTHR43711:SF1">
    <property type="entry name" value="HISTIDINE KINASE 1"/>
    <property type="match status" value="1"/>
</dbReference>
<keyword evidence="4 9" id="KW-0418">Kinase</keyword>
<keyword evidence="5" id="KW-0902">Two-component regulatory system</keyword>
<evidence type="ECO:0000256" key="3">
    <source>
        <dbReference type="ARBA" id="ARBA00022679"/>
    </source>
</evidence>
<dbReference type="Proteomes" id="UP001430455">
    <property type="component" value="Unassembled WGS sequence"/>
</dbReference>
<evidence type="ECO:0000256" key="2">
    <source>
        <dbReference type="ARBA" id="ARBA00012438"/>
    </source>
</evidence>
<dbReference type="Pfam" id="PF00512">
    <property type="entry name" value="HisKA"/>
    <property type="match status" value="1"/>
</dbReference>
<sequence>MTADSDDRTMTATAPIDVSCVDPDGRLRSVVTALRAVDDVAVSVVDDVYAVEGNTDCCVLLHAPETETRDAVDGLAQLAEFAEAHPDVPVAVYGVDIESAMMTTREFTRRVVDRGGDAAMTMTGERTELIVRRIKQVVGFEEHFQSDAALLDSLLESFPHQLFVKDDVGRFVDTSAVTAREYDFDREGLTGLTDYELMPMSLADDLYEEEQRIMATEEPMLNKVEHYVDPAGRSRWVNTTKAPRYDRAGLVTGIVGGTRDVTEEKRQEHVVRAVHEASRELVRAGDRTEIGDVSASIAEGIPALPRVQLVLADRTTGELRPAESDGESSIYARHAEWCERAYERAETLFILEDGSDAVTDRDAIERPAAALIPLGSHGVFGVTTGERTIDEFTYELANIFAANVEAALDRAERERELEHQNERLEEFASIVSHDLRNPLSVASSAIELAKDDPKPSHLEKVDRALDRMEQLTEELLTLAKKGQTVGETERLQLRDAVLDTRGGVSDQRADVVTGELGTIEADRSRLVELLENLFRNAVEHGPADETDTVTVTVGMLEDGFYVEDDGVGIPERDREAVFEMGYTDSDGGTGYGLYIVEAIADAHGWSVRATESESGGARFEFTDVVVR</sequence>
<dbReference type="RefSeq" id="WP_220580558.1">
    <property type="nucleotide sequence ID" value="NZ_RKLT01000004.1"/>
</dbReference>
<dbReference type="CDD" id="cd00130">
    <property type="entry name" value="PAS"/>
    <property type="match status" value="1"/>
</dbReference>
<dbReference type="PROSITE" id="PS50113">
    <property type="entry name" value="PAC"/>
    <property type="match status" value="1"/>
</dbReference>
<reference evidence="9 10" key="1">
    <citation type="submission" date="2021-06" db="EMBL/GenBank/DDBJ databases">
        <title>Halomicroarcula sp. a new haloarchaeum isolated from saline soil.</title>
        <authorList>
            <person name="Duran-Viseras A."/>
            <person name="Sanchez-Porro C."/>
            <person name="Ventosa A."/>
        </authorList>
    </citation>
    <scope>NUCLEOTIDE SEQUENCE [LARGE SCALE GENOMIC DNA]</scope>
    <source>
        <strain evidence="9 10">F27</strain>
    </source>
</reference>
<protein>
    <recommendedName>
        <fullName evidence="2">histidine kinase</fullName>
        <ecNumber evidence="2">2.7.13.3</ecNumber>
    </recommendedName>
</protein>
<dbReference type="InterPro" id="IPR000700">
    <property type="entry name" value="PAS-assoc_C"/>
</dbReference>
<dbReference type="SUPFAM" id="SSF55785">
    <property type="entry name" value="PYP-like sensor domain (PAS domain)"/>
    <property type="match status" value="1"/>
</dbReference>
<evidence type="ECO:0000313" key="9">
    <source>
        <dbReference type="EMBL" id="MBX0295950.1"/>
    </source>
</evidence>
<feature type="domain" description="PAC" evidence="8">
    <location>
        <begin position="214"/>
        <end position="273"/>
    </location>
</feature>
<dbReference type="InterPro" id="IPR036890">
    <property type="entry name" value="HATPase_C_sf"/>
</dbReference>
<dbReference type="PROSITE" id="PS50109">
    <property type="entry name" value="HIS_KIN"/>
    <property type="match status" value="1"/>
</dbReference>
<dbReference type="InterPro" id="IPR005467">
    <property type="entry name" value="His_kinase_dom"/>
</dbReference>
<evidence type="ECO:0000256" key="6">
    <source>
        <dbReference type="SAM" id="Coils"/>
    </source>
</evidence>
<evidence type="ECO:0000256" key="1">
    <source>
        <dbReference type="ARBA" id="ARBA00000085"/>
    </source>
</evidence>
<dbReference type="InterPro" id="IPR003594">
    <property type="entry name" value="HATPase_dom"/>
</dbReference>
<dbReference type="InterPro" id="IPR035965">
    <property type="entry name" value="PAS-like_dom_sf"/>
</dbReference>
<keyword evidence="3" id="KW-0808">Transferase</keyword>
<gene>
    <name evidence="9" type="ORF">EGH23_13800</name>
</gene>
<dbReference type="SMART" id="SM00388">
    <property type="entry name" value="HisKA"/>
    <property type="match status" value="1"/>
</dbReference>
<keyword evidence="6" id="KW-0175">Coiled coil</keyword>
<accession>A0AAW4PDH1</accession>
<dbReference type="PANTHER" id="PTHR43711">
    <property type="entry name" value="TWO-COMPONENT HISTIDINE KINASE"/>
    <property type="match status" value="1"/>
</dbReference>